<evidence type="ECO:0000313" key="1">
    <source>
        <dbReference type="EMBL" id="AHE40447.1"/>
    </source>
</evidence>
<geneLocation type="plasmid" evidence="1">
    <name>pFRL6</name>
</geneLocation>
<protein>
    <submittedName>
        <fullName evidence="1">Uncharacterized protein</fullName>
    </submittedName>
</protein>
<accession>V9Z7C9</accession>
<proteinExistence type="predicted"/>
<keyword evidence="1" id="KW-0614">Plasmid</keyword>
<sequence length="150" mass="16905">MGDIIRPEPAQRCLWCGQQLGEGSPHRRYCSRPRLCRDKAYRNRRRARGLARERGVLASAGYELDQQLQALREVLLRAVLQEDAWRGVFAAAAAGLEARTTELVRVCVLEERAAGTSWEEIGEPFGISADAARKRWGHWRLLAPDELPGL</sequence>
<reference evidence="1" key="1">
    <citation type="submission" date="2013-09" db="EMBL/GenBank/DDBJ databases">
        <title>Complete nucleotide sequence of Streptomyces linear plasmid pFRL6.</title>
        <authorList>
            <person name="Chen Z."/>
            <person name="Fang P."/>
            <person name="Qin Z."/>
        </authorList>
    </citation>
    <scope>NUCLEOTIDE SEQUENCE</scope>
    <source>
        <plasmid evidence="1">pFRL6</plasmid>
    </source>
</reference>
<organism evidence="1">
    <name type="scientific">Streptomyces sp. F12</name>
    <dbReference type="NCBI Taxonomy" id="1436084"/>
    <lineage>
        <taxon>Bacteria</taxon>
        <taxon>Bacillati</taxon>
        <taxon>Actinomycetota</taxon>
        <taxon>Actinomycetes</taxon>
        <taxon>Kitasatosporales</taxon>
        <taxon>Streptomycetaceae</taxon>
        <taxon>Streptomyces</taxon>
    </lineage>
</organism>
<dbReference type="EMBL" id="KF602051">
    <property type="protein sequence ID" value="AHE40447.1"/>
    <property type="molecule type" value="Genomic_DNA"/>
</dbReference>
<gene>
    <name evidence="1" type="ORF">pFRL6_360</name>
</gene>
<name>V9Z7C9_9ACTN</name>
<dbReference type="AlphaFoldDB" id="V9Z7C9"/>
<dbReference type="RefSeq" id="WP_024127683.1">
    <property type="nucleotide sequence ID" value="NC_023286.1"/>
</dbReference>